<dbReference type="EMBL" id="CAJVQC010051534">
    <property type="protein sequence ID" value="CAG8790490.1"/>
    <property type="molecule type" value="Genomic_DNA"/>
</dbReference>
<proteinExistence type="predicted"/>
<gene>
    <name evidence="1" type="ORF">RPERSI_LOCUS19057</name>
</gene>
<evidence type="ECO:0000313" key="2">
    <source>
        <dbReference type="Proteomes" id="UP000789920"/>
    </source>
</evidence>
<protein>
    <submittedName>
        <fullName evidence="1">30459_t:CDS:1</fullName>
    </submittedName>
</protein>
<dbReference type="Proteomes" id="UP000789920">
    <property type="component" value="Unassembled WGS sequence"/>
</dbReference>
<comment type="caution">
    <text evidence="1">The sequence shown here is derived from an EMBL/GenBank/DDBJ whole genome shotgun (WGS) entry which is preliminary data.</text>
</comment>
<name>A0ACA9RF72_9GLOM</name>
<reference evidence="1" key="1">
    <citation type="submission" date="2021-06" db="EMBL/GenBank/DDBJ databases">
        <authorList>
            <person name="Kallberg Y."/>
            <person name="Tangrot J."/>
            <person name="Rosling A."/>
        </authorList>
    </citation>
    <scope>NUCLEOTIDE SEQUENCE</scope>
    <source>
        <strain evidence="1">MA461A</strain>
    </source>
</reference>
<keyword evidence="2" id="KW-1185">Reference proteome</keyword>
<accession>A0ACA9RF72</accession>
<organism evidence="1 2">
    <name type="scientific">Racocetra persica</name>
    <dbReference type="NCBI Taxonomy" id="160502"/>
    <lineage>
        <taxon>Eukaryota</taxon>
        <taxon>Fungi</taxon>
        <taxon>Fungi incertae sedis</taxon>
        <taxon>Mucoromycota</taxon>
        <taxon>Glomeromycotina</taxon>
        <taxon>Glomeromycetes</taxon>
        <taxon>Diversisporales</taxon>
        <taxon>Gigasporaceae</taxon>
        <taxon>Racocetra</taxon>
    </lineage>
</organism>
<sequence>AWSTSQFVYQLCNNTYANDLFHVDEETGLIYTHSPFVQDITYVGNGLEIGRNYSITGGLHSCQGDQTVHPVDVSSLNPYFGDNVNPDHPIAPSMVLIYCNLGISLDDRKLTFDPTKDAFQCLDTITSSSPGTHLGYLQIGQDIQDFFNASNYLPAAKSLANAINNFAQLSNAVALGISDGRKNALNKINDIKTQLVPEKVHTGKLIEIIAGVLSGFLVLDIGALVGAEIFIERSTIEVVDTIEEEVAANIAKFGPKAPPVGETVDETFEIVNNIFNNCVEKIGVKDIDSAVGDFSQTLYYIRNAEQLGLKGNLVKFNELVGKLGMIRYTLEKIFHVNLEAYFNTGMVTMRTTTAPILNKGEILEVGSRFEPSVSRPPMRNPDTPFRLEAGSSGARRRKRDNPTISGETISIGELSFDEALNDIRNNLNQSAMGYY</sequence>
<feature type="non-terminal residue" evidence="1">
    <location>
        <position position="1"/>
    </location>
</feature>
<evidence type="ECO:0000313" key="1">
    <source>
        <dbReference type="EMBL" id="CAG8790490.1"/>
    </source>
</evidence>